<dbReference type="Proteomes" id="UP000248482">
    <property type="component" value="Unplaced"/>
</dbReference>
<feature type="domain" description="Serpin" evidence="3">
    <location>
        <begin position="104"/>
        <end position="429"/>
    </location>
</feature>
<sequence length="484" mass="54388">MPQRWEPPLVFGGVLAVAGCPLSGRGSGSAKPGSVGSAIPRRSAARWEQWLPVPHRNMALLWGLLVLSLSCLQGSSLVFSPASAMEPLDQQLMSGQTQEKLPPLTLLKLGNQVQPGAQNQTLRRLEQVLHVDSGPCLPHLLSHLCQDLGPGAFRLAARMYLQKGFPIKEDFLEQSEQLFGAKPVSLTGRKGDDLLNINQWVKEATEGKIEDFLSELPDDTVLLLLNAIHFQSFWRSKFDPSLTQRDSFHLNEQFTVPVDMMHAHTYPLRWFLLEQPEIQVAHFPFKNNMSFVVIMPTHFEWNVSQVLANLSWDILHQPLLREKPTKVRLPRLHLNYQLDLVATLSRLGLQELFQAPDLRGISDQRLVVTSVQHRSTLELSEAGVEAAAATGTAMSRMSLSSFSVNRPFLFFILEDTTSLPLFVGSVRNPNPSAEWERKEQQDSPDDRDYFQNQKAFPRGDKPFGPDLKLAPPSEEDYPQLNCPK</sequence>
<dbReference type="GO" id="GO:0005615">
    <property type="term" value="C:extracellular space"/>
    <property type="evidence" value="ECO:0007669"/>
    <property type="project" value="InterPro"/>
</dbReference>
<dbReference type="RefSeq" id="XP_022364788.1">
    <property type="nucleotide sequence ID" value="XM_022509080.1"/>
</dbReference>
<proteinExistence type="inferred from homology"/>
<dbReference type="Gene3D" id="3.30.497.10">
    <property type="entry name" value="Antithrombin, subunit I, domain 2"/>
    <property type="match status" value="1"/>
</dbReference>
<dbReference type="SMART" id="SM00093">
    <property type="entry name" value="SERPIN"/>
    <property type="match status" value="1"/>
</dbReference>
<evidence type="ECO:0000313" key="4">
    <source>
        <dbReference type="Proteomes" id="UP000248482"/>
    </source>
</evidence>
<feature type="region of interest" description="Disordered" evidence="2">
    <location>
        <begin position="430"/>
        <end position="484"/>
    </location>
</feature>
<dbReference type="Gene3D" id="2.30.39.10">
    <property type="entry name" value="Alpha-1-antitrypsin, domain 1"/>
    <property type="match status" value="1"/>
</dbReference>
<dbReference type="Pfam" id="PF00079">
    <property type="entry name" value="Serpin"/>
    <property type="match status" value="1"/>
</dbReference>
<evidence type="ECO:0000256" key="2">
    <source>
        <dbReference type="SAM" id="MobiDB-lite"/>
    </source>
</evidence>
<evidence type="ECO:0000256" key="1">
    <source>
        <dbReference type="RuleBase" id="RU000411"/>
    </source>
</evidence>
<dbReference type="PROSITE" id="PS00284">
    <property type="entry name" value="SERPIN"/>
    <property type="match status" value="1"/>
</dbReference>
<comment type="similarity">
    <text evidence="1">Belongs to the serpin family.</text>
</comment>
<accession>A0A2Y9JUY1</accession>
<dbReference type="InterPro" id="IPR042185">
    <property type="entry name" value="Serpin_sf_2"/>
</dbReference>
<name>A0A2Y9JUY1_ENHLU</name>
<dbReference type="InterPro" id="IPR023796">
    <property type="entry name" value="Serpin_dom"/>
</dbReference>
<dbReference type="AlphaFoldDB" id="A0A2Y9JUY1"/>
<dbReference type="GO" id="GO:0004867">
    <property type="term" value="F:serine-type endopeptidase inhibitor activity"/>
    <property type="evidence" value="ECO:0007669"/>
    <property type="project" value="InterPro"/>
</dbReference>
<reference evidence="5" key="1">
    <citation type="submission" date="2025-08" db="UniProtKB">
        <authorList>
            <consortium name="RefSeq"/>
        </authorList>
    </citation>
    <scope>IDENTIFICATION</scope>
    <source>
        <tissue evidence="5">Blood</tissue>
    </source>
</reference>
<gene>
    <name evidence="5" type="primary">LOC111151239</name>
</gene>
<evidence type="ECO:0000313" key="5">
    <source>
        <dbReference type="RefSeq" id="XP_022364788.1"/>
    </source>
</evidence>
<evidence type="ECO:0000259" key="3">
    <source>
        <dbReference type="SMART" id="SM00093"/>
    </source>
</evidence>
<dbReference type="PANTHER" id="PTHR11461:SF20">
    <property type="entry name" value="ALPHA-2-ANTIPLASMIN"/>
    <property type="match status" value="1"/>
</dbReference>
<dbReference type="SUPFAM" id="SSF56574">
    <property type="entry name" value="Serpins"/>
    <property type="match status" value="1"/>
</dbReference>
<dbReference type="InterPro" id="IPR000215">
    <property type="entry name" value="Serpin_fam"/>
</dbReference>
<protein>
    <submittedName>
        <fullName evidence="5">Alpha-2-antiplasmin isoform X3</fullName>
    </submittedName>
</protein>
<dbReference type="InterPro" id="IPR036186">
    <property type="entry name" value="Serpin_sf"/>
</dbReference>
<dbReference type="InterPro" id="IPR023795">
    <property type="entry name" value="Serpin_CS"/>
</dbReference>
<organism evidence="4 5">
    <name type="scientific">Enhydra lutris kenyoni</name>
    <name type="common">northern sea otter</name>
    <dbReference type="NCBI Taxonomy" id="391180"/>
    <lineage>
        <taxon>Eukaryota</taxon>
        <taxon>Metazoa</taxon>
        <taxon>Chordata</taxon>
        <taxon>Craniata</taxon>
        <taxon>Vertebrata</taxon>
        <taxon>Euteleostomi</taxon>
        <taxon>Mammalia</taxon>
        <taxon>Eutheria</taxon>
        <taxon>Laurasiatheria</taxon>
        <taxon>Carnivora</taxon>
        <taxon>Caniformia</taxon>
        <taxon>Musteloidea</taxon>
        <taxon>Mustelidae</taxon>
        <taxon>Lutrinae</taxon>
        <taxon>Enhydra</taxon>
    </lineage>
</organism>
<dbReference type="InterPro" id="IPR042178">
    <property type="entry name" value="Serpin_sf_1"/>
</dbReference>
<dbReference type="GeneID" id="111151239"/>
<feature type="compositionally biased region" description="Basic and acidic residues" evidence="2">
    <location>
        <begin position="434"/>
        <end position="449"/>
    </location>
</feature>
<keyword evidence="4" id="KW-1185">Reference proteome</keyword>
<dbReference type="PANTHER" id="PTHR11461">
    <property type="entry name" value="SERINE PROTEASE INHIBITOR, SERPIN"/>
    <property type="match status" value="1"/>
</dbReference>
<dbReference type="PROSITE" id="PS51257">
    <property type="entry name" value="PROKAR_LIPOPROTEIN"/>
    <property type="match status" value="1"/>
</dbReference>